<evidence type="ECO:0000259" key="3">
    <source>
        <dbReference type="PROSITE" id="PS50198"/>
    </source>
</evidence>
<dbReference type="Pfam" id="PF00639">
    <property type="entry name" value="Rotamase"/>
    <property type="match status" value="1"/>
</dbReference>
<dbReference type="InterPro" id="IPR027304">
    <property type="entry name" value="Trigger_fact/SurA_dom_sf"/>
</dbReference>
<dbReference type="GO" id="GO:0003755">
    <property type="term" value="F:peptidyl-prolyl cis-trans isomerase activity"/>
    <property type="evidence" value="ECO:0007669"/>
    <property type="project" value="UniProtKB-KW"/>
</dbReference>
<dbReference type="AlphaFoldDB" id="A0A4Q1AVW5"/>
<dbReference type="OrthoDB" id="14196at2"/>
<dbReference type="Gene3D" id="1.10.8.1040">
    <property type="match status" value="1"/>
</dbReference>
<dbReference type="Proteomes" id="UP000289718">
    <property type="component" value="Unassembled WGS sequence"/>
</dbReference>
<dbReference type="Gene3D" id="3.10.50.40">
    <property type="match status" value="1"/>
</dbReference>
<feature type="chain" id="PRO_5020413224" evidence="2">
    <location>
        <begin position="27"/>
        <end position="274"/>
    </location>
</feature>
<dbReference type="PANTHER" id="PTHR47245">
    <property type="entry name" value="PEPTIDYLPROLYL ISOMERASE"/>
    <property type="match status" value="1"/>
</dbReference>
<dbReference type="InterPro" id="IPR046357">
    <property type="entry name" value="PPIase_dom_sf"/>
</dbReference>
<dbReference type="SUPFAM" id="SSF54534">
    <property type="entry name" value="FKBP-like"/>
    <property type="match status" value="1"/>
</dbReference>
<dbReference type="SUPFAM" id="SSF109998">
    <property type="entry name" value="Triger factor/SurA peptide-binding domain-like"/>
    <property type="match status" value="1"/>
</dbReference>
<evidence type="ECO:0000313" key="5">
    <source>
        <dbReference type="Proteomes" id="UP000289718"/>
    </source>
</evidence>
<gene>
    <name evidence="4" type="ORF">CP965_05175</name>
</gene>
<reference evidence="4 5" key="1">
    <citation type="submission" date="2017-09" db="EMBL/GenBank/DDBJ databases">
        <title>Genomics of the genus Arcobacter.</title>
        <authorList>
            <person name="Perez-Cataluna A."/>
            <person name="Figueras M.J."/>
            <person name="Salas-Masso N."/>
        </authorList>
    </citation>
    <scope>NUCLEOTIDE SEQUENCE [LARGE SCALE GENOMIC DNA]</scope>
    <source>
        <strain evidence="4 5">F156-34</strain>
    </source>
</reference>
<keyword evidence="5" id="KW-1185">Reference proteome</keyword>
<evidence type="ECO:0000256" key="1">
    <source>
        <dbReference type="PROSITE-ProRule" id="PRU00278"/>
    </source>
</evidence>
<evidence type="ECO:0000313" key="4">
    <source>
        <dbReference type="EMBL" id="RXK13191.1"/>
    </source>
</evidence>
<name>A0A4Q1AVW5_9BACT</name>
<dbReference type="InterPro" id="IPR000297">
    <property type="entry name" value="PPIase_PpiC"/>
</dbReference>
<protein>
    <submittedName>
        <fullName evidence="4">Peptidylprolyl isomerase</fullName>
    </submittedName>
</protein>
<feature type="domain" description="PpiC" evidence="3">
    <location>
        <begin position="135"/>
        <end position="229"/>
    </location>
</feature>
<keyword evidence="2" id="KW-0732">Signal</keyword>
<keyword evidence="1" id="KW-0697">Rotamase</keyword>
<feature type="signal peptide" evidence="2">
    <location>
        <begin position="1"/>
        <end position="26"/>
    </location>
</feature>
<dbReference type="PANTHER" id="PTHR47245:SF2">
    <property type="entry name" value="PEPTIDYL-PROLYL CIS-TRANS ISOMERASE HP_0175-RELATED"/>
    <property type="match status" value="1"/>
</dbReference>
<dbReference type="InterPro" id="IPR050245">
    <property type="entry name" value="PrsA_foldase"/>
</dbReference>
<organism evidence="4 5">
    <name type="scientific">Halarcobacter mediterraneus</name>
    <dbReference type="NCBI Taxonomy" id="2023153"/>
    <lineage>
        <taxon>Bacteria</taxon>
        <taxon>Pseudomonadati</taxon>
        <taxon>Campylobacterota</taxon>
        <taxon>Epsilonproteobacteria</taxon>
        <taxon>Campylobacterales</taxon>
        <taxon>Arcobacteraceae</taxon>
        <taxon>Halarcobacter</taxon>
    </lineage>
</organism>
<dbReference type="EMBL" id="NXIE01000002">
    <property type="protein sequence ID" value="RXK13191.1"/>
    <property type="molecule type" value="Genomic_DNA"/>
</dbReference>
<proteinExistence type="predicted"/>
<sequence length="274" mass="30765">MIKITSRKIVSSVITAVALTTGTLSASDVVATVNGDKITKQDVAILLGNPNINFDSLPKKNKNQILDQIINNKLLTKKAISNGIEKDKEYKENLEKLKQDLALRVWLKKESEKITVTEKEAKDYFNKNKAQFKVPATLEARHILTKTEKEAKDIIKDLDKASNKKDTFVELAKTKSVGPSGPKGGYLGKFPETKMVPEFSKAAKALAVGKYSKTPVKTQFGYHVIYLEDKEAEKNLAYNEIQERIKQVIKQKKFSDKLQSEANKLRDKAKIVIK</sequence>
<dbReference type="RefSeq" id="WP_129061012.1">
    <property type="nucleotide sequence ID" value="NZ_NXIE01000002.1"/>
</dbReference>
<dbReference type="PROSITE" id="PS50198">
    <property type="entry name" value="PPIC_PPIASE_2"/>
    <property type="match status" value="1"/>
</dbReference>
<evidence type="ECO:0000256" key="2">
    <source>
        <dbReference type="SAM" id="SignalP"/>
    </source>
</evidence>
<accession>A0A4Q1AVW5</accession>
<keyword evidence="1 4" id="KW-0413">Isomerase</keyword>
<comment type="caution">
    <text evidence="4">The sequence shown here is derived from an EMBL/GenBank/DDBJ whole genome shotgun (WGS) entry which is preliminary data.</text>
</comment>